<proteinExistence type="predicted"/>
<evidence type="ECO:0000256" key="1">
    <source>
        <dbReference type="SAM" id="Phobius"/>
    </source>
</evidence>
<dbReference type="EMBL" id="HE575324">
    <property type="protein sequence ID" value="CCC95811.1"/>
    <property type="molecule type" value="Genomic_DNA"/>
</dbReference>
<protein>
    <submittedName>
        <fullName evidence="2">Uncharacterized protein</fullName>
    </submittedName>
</protein>
<sequence>MCDTSSSFLEYKYSGILRDFLWWMLDLAGYIYICVRLCVCVFPSSTVSTNCLHIPLMYVCIYIYIRLPFVSFCEKHTQTHTSRTPITVDFCCHASPTHLQSQKQWIKKTKECKGRSGTIEMELGKLFFLNKKKKRRGNRIFV</sequence>
<reference evidence="2" key="1">
    <citation type="journal article" date="2012" name="Proc. Natl. Acad. Sci. U.S.A.">
        <title>Antigenic diversity is generated by distinct evolutionary mechanisms in African trypanosome species.</title>
        <authorList>
            <person name="Jackson A.P."/>
            <person name="Berry A."/>
            <person name="Aslett M."/>
            <person name="Allison H.C."/>
            <person name="Burton P."/>
            <person name="Vavrova-Anderson J."/>
            <person name="Brown R."/>
            <person name="Browne H."/>
            <person name="Corton N."/>
            <person name="Hauser H."/>
            <person name="Gamble J."/>
            <person name="Gilderthorp R."/>
            <person name="Marcello L."/>
            <person name="McQuillan J."/>
            <person name="Otto T.D."/>
            <person name="Quail M.A."/>
            <person name="Sanders M.J."/>
            <person name="van Tonder A."/>
            <person name="Ginger M.L."/>
            <person name="Field M.C."/>
            <person name="Barry J.D."/>
            <person name="Hertz-Fowler C."/>
            <person name="Berriman M."/>
        </authorList>
    </citation>
    <scope>NUCLEOTIDE SEQUENCE</scope>
    <source>
        <strain evidence="2">IL3000</strain>
    </source>
</reference>
<evidence type="ECO:0000313" key="2">
    <source>
        <dbReference type="EMBL" id="CCC95811.1"/>
    </source>
</evidence>
<organism evidence="2">
    <name type="scientific">Trypanosoma congolense (strain IL3000)</name>
    <dbReference type="NCBI Taxonomy" id="1068625"/>
    <lineage>
        <taxon>Eukaryota</taxon>
        <taxon>Discoba</taxon>
        <taxon>Euglenozoa</taxon>
        <taxon>Kinetoplastea</taxon>
        <taxon>Metakinetoplastina</taxon>
        <taxon>Trypanosomatida</taxon>
        <taxon>Trypanosomatidae</taxon>
        <taxon>Trypanosoma</taxon>
        <taxon>Nannomonas</taxon>
    </lineage>
</organism>
<name>G0V2D9_TRYCI</name>
<keyword evidence="1" id="KW-0472">Membrane</keyword>
<feature type="transmembrane region" description="Helical" evidence="1">
    <location>
        <begin position="54"/>
        <end position="72"/>
    </location>
</feature>
<accession>G0V2D9</accession>
<keyword evidence="1" id="KW-1133">Transmembrane helix</keyword>
<feature type="transmembrane region" description="Helical" evidence="1">
    <location>
        <begin position="20"/>
        <end position="42"/>
    </location>
</feature>
<dbReference type="AlphaFoldDB" id="G0V2D9"/>
<keyword evidence="1" id="KW-0812">Transmembrane</keyword>
<gene>
    <name evidence="2" type="ORF">TCIL3000_11_13100</name>
</gene>